<evidence type="ECO:0000313" key="2">
    <source>
        <dbReference type="EMBL" id="AXH12905.1"/>
    </source>
</evidence>
<dbReference type="Pfam" id="PF00497">
    <property type="entry name" value="SBP_bac_3"/>
    <property type="match status" value="1"/>
</dbReference>
<proteinExistence type="predicted"/>
<evidence type="ECO:0000313" key="3">
    <source>
        <dbReference type="EMBL" id="RXK08974.1"/>
    </source>
</evidence>
<dbReference type="SUPFAM" id="SSF53850">
    <property type="entry name" value="Periplasmic binding protein-like II"/>
    <property type="match status" value="1"/>
</dbReference>
<dbReference type="Proteomes" id="UP000289193">
    <property type="component" value="Unassembled WGS sequence"/>
</dbReference>
<evidence type="ECO:0000313" key="4">
    <source>
        <dbReference type="Proteomes" id="UP000253850"/>
    </source>
</evidence>
<keyword evidence="5" id="KW-1185">Reference proteome</keyword>
<reference evidence="2 4" key="2">
    <citation type="submission" date="2018-07" db="EMBL/GenBank/DDBJ databases">
        <title>Complete genome of the Arcobacter bivalviorum type strain LMG 26154.</title>
        <authorList>
            <person name="Miller W.G."/>
            <person name="Yee E."/>
            <person name="Bono J.L."/>
        </authorList>
    </citation>
    <scope>NUCLEOTIDE SEQUENCE [LARGE SCALE GENOMIC DNA]</scope>
    <source>
        <strain evidence="2 4">LMG 26154</strain>
    </source>
</reference>
<feature type="domain" description="Solute-binding protein family 3/N-terminal" evidence="1">
    <location>
        <begin position="26"/>
        <end position="238"/>
    </location>
</feature>
<dbReference type="Gene3D" id="3.40.190.10">
    <property type="entry name" value="Periplasmic binding protein-like II"/>
    <property type="match status" value="2"/>
</dbReference>
<dbReference type="KEGG" id="hbv:ABIV_1917"/>
<dbReference type="EMBL" id="PDKM01000008">
    <property type="protein sequence ID" value="RXK08974.1"/>
    <property type="molecule type" value="Genomic_DNA"/>
</dbReference>
<sequence length="239" mass="28098">MKILFILLLFISFLFSKDEIQPLTEPWTPYQIETKDGLEGISIDLIKEIQKRIGNKKKIKVFPWKRGYNITLKKKGYALFLTTKSKQRENLFKWVGPISSMEIRFFKNAFRDDLNINSLEDAKKVSSITVAEDTITKEVLSEFGFTNLDINTLANNSFNKLLENKTDLYPVEENSFMYKLKQLNLQKKIIPVKMEAFYESKLYIAFNIETDDKIIKRWQVAFDEIKADGTYDKIIGRYR</sequence>
<dbReference type="RefSeq" id="WP_114839717.1">
    <property type="nucleotide sequence ID" value="NZ_CP031217.1"/>
</dbReference>
<gene>
    <name evidence="2" type="ORF">ABIV_1917</name>
    <name evidence="3" type="ORF">CRV05_11885</name>
</gene>
<protein>
    <submittedName>
        <fullName evidence="2">ABC transporter, periplasmic substrate-binding protein</fullName>
    </submittedName>
</protein>
<accession>A0AAX2A484</accession>
<dbReference type="EMBL" id="CP031217">
    <property type="protein sequence ID" value="AXH12905.1"/>
    <property type="molecule type" value="Genomic_DNA"/>
</dbReference>
<reference evidence="3 5" key="1">
    <citation type="submission" date="2017-10" db="EMBL/GenBank/DDBJ databases">
        <title>Genomics of the genus Arcobacter.</title>
        <authorList>
            <person name="Perez-Cataluna A."/>
            <person name="Figueras M.J."/>
        </authorList>
    </citation>
    <scope>NUCLEOTIDE SEQUENCE [LARGE SCALE GENOMIC DNA]</scope>
    <source>
        <strain evidence="3 5">CECT 7835</strain>
    </source>
</reference>
<dbReference type="PANTHER" id="PTHR38834:SF3">
    <property type="entry name" value="SOLUTE-BINDING PROTEIN FAMILY 3_N-TERMINAL DOMAIN-CONTAINING PROTEIN"/>
    <property type="match status" value="1"/>
</dbReference>
<evidence type="ECO:0000259" key="1">
    <source>
        <dbReference type="Pfam" id="PF00497"/>
    </source>
</evidence>
<dbReference type="Proteomes" id="UP000253850">
    <property type="component" value="Chromosome"/>
</dbReference>
<evidence type="ECO:0000313" key="5">
    <source>
        <dbReference type="Proteomes" id="UP000289193"/>
    </source>
</evidence>
<name>A0AAX2A484_9BACT</name>
<organism evidence="3 5">
    <name type="scientific">Halarcobacter bivalviorum</name>
    <dbReference type="NCBI Taxonomy" id="663364"/>
    <lineage>
        <taxon>Bacteria</taxon>
        <taxon>Pseudomonadati</taxon>
        <taxon>Campylobacterota</taxon>
        <taxon>Epsilonproteobacteria</taxon>
        <taxon>Campylobacterales</taxon>
        <taxon>Arcobacteraceae</taxon>
        <taxon>Halarcobacter</taxon>
    </lineage>
</organism>
<dbReference type="PANTHER" id="PTHR38834">
    <property type="entry name" value="PERIPLASMIC SUBSTRATE BINDING PROTEIN FAMILY 3"/>
    <property type="match status" value="1"/>
</dbReference>
<dbReference type="AlphaFoldDB" id="A0AAX2A484"/>
<dbReference type="InterPro" id="IPR001638">
    <property type="entry name" value="Solute-binding_3/MltF_N"/>
</dbReference>